<dbReference type="InterPro" id="IPR037512">
    <property type="entry name" value="PGPase_prok"/>
</dbReference>
<dbReference type="EC" id="3.1.3.18" evidence="3"/>
<proteinExistence type="predicted"/>
<dbReference type="Gene3D" id="3.40.50.12780">
    <property type="entry name" value="N-terminal domain of ligase-like"/>
    <property type="match status" value="1"/>
</dbReference>
<evidence type="ECO:0000256" key="6">
    <source>
        <dbReference type="ARBA" id="ARBA00022842"/>
    </source>
</evidence>
<dbReference type="NCBIfam" id="NF045666">
    <property type="entry name" value="DVU1553_fam_AMP"/>
    <property type="match status" value="1"/>
</dbReference>
<reference evidence="9 10" key="1">
    <citation type="submission" date="2017-02" db="EMBL/GenBank/DDBJ databases">
        <authorList>
            <person name="Peterson S.W."/>
        </authorList>
    </citation>
    <scope>NUCLEOTIDE SEQUENCE [LARGE SCALE GENOMIC DNA]</scope>
    <source>
        <strain evidence="9 10">USBA 369</strain>
    </source>
</reference>
<evidence type="ECO:0000259" key="8">
    <source>
        <dbReference type="Pfam" id="PF00501"/>
    </source>
</evidence>
<dbReference type="NCBIfam" id="TIGR01549">
    <property type="entry name" value="HAD-SF-IA-v1"/>
    <property type="match status" value="1"/>
</dbReference>
<keyword evidence="4" id="KW-0479">Metal-binding</keyword>
<dbReference type="RefSeq" id="WP_078706838.1">
    <property type="nucleotide sequence ID" value="NZ_FUXL01000002.1"/>
</dbReference>
<dbReference type="Gene3D" id="1.10.150.240">
    <property type="entry name" value="Putative phosphatase, domain 2"/>
    <property type="match status" value="1"/>
</dbReference>
<keyword evidence="5" id="KW-0378">Hydrolase</keyword>
<dbReference type="InterPro" id="IPR006439">
    <property type="entry name" value="HAD-SF_hydro_IA"/>
</dbReference>
<dbReference type="SUPFAM" id="SSF56801">
    <property type="entry name" value="Acetyl-CoA synthetase-like"/>
    <property type="match status" value="1"/>
</dbReference>
<evidence type="ECO:0000256" key="3">
    <source>
        <dbReference type="ARBA" id="ARBA00013078"/>
    </source>
</evidence>
<dbReference type="Gene3D" id="3.40.50.1000">
    <property type="entry name" value="HAD superfamily/HAD-like"/>
    <property type="match status" value="1"/>
</dbReference>
<dbReference type="InterPro" id="IPR023214">
    <property type="entry name" value="HAD_sf"/>
</dbReference>
<evidence type="ECO:0000256" key="4">
    <source>
        <dbReference type="ARBA" id="ARBA00022723"/>
    </source>
</evidence>
<dbReference type="Pfam" id="PF00501">
    <property type="entry name" value="AMP-binding"/>
    <property type="match status" value="1"/>
</dbReference>
<keyword evidence="7" id="KW-0119">Carbohydrate metabolism</keyword>
<dbReference type="SFLD" id="SFLDG01135">
    <property type="entry name" value="C1.5.6:_HAD__Beta-PGM__Phospha"/>
    <property type="match status" value="1"/>
</dbReference>
<keyword evidence="6" id="KW-0460">Magnesium</keyword>
<evidence type="ECO:0000256" key="2">
    <source>
        <dbReference type="ARBA" id="ARBA00004818"/>
    </source>
</evidence>
<evidence type="ECO:0000256" key="1">
    <source>
        <dbReference type="ARBA" id="ARBA00000830"/>
    </source>
</evidence>
<keyword evidence="10" id="KW-1185">Reference proteome</keyword>
<dbReference type="GO" id="GO:0005975">
    <property type="term" value="P:carbohydrate metabolic process"/>
    <property type="evidence" value="ECO:0007669"/>
    <property type="project" value="InterPro"/>
</dbReference>
<organism evidence="9 10">
    <name type="scientific">Consotaella salsifontis</name>
    <dbReference type="NCBI Taxonomy" id="1365950"/>
    <lineage>
        <taxon>Bacteria</taxon>
        <taxon>Pseudomonadati</taxon>
        <taxon>Pseudomonadota</taxon>
        <taxon>Alphaproteobacteria</taxon>
        <taxon>Hyphomicrobiales</taxon>
        <taxon>Aurantimonadaceae</taxon>
        <taxon>Consotaella</taxon>
    </lineage>
</organism>
<dbReference type="GO" id="GO:0008967">
    <property type="term" value="F:phosphoglycolate phosphatase activity"/>
    <property type="evidence" value="ECO:0007669"/>
    <property type="project" value="UniProtKB-EC"/>
</dbReference>
<dbReference type="InterPro" id="IPR023198">
    <property type="entry name" value="PGP-like_dom2"/>
</dbReference>
<evidence type="ECO:0000256" key="5">
    <source>
        <dbReference type="ARBA" id="ARBA00022801"/>
    </source>
</evidence>
<dbReference type="PANTHER" id="PTHR43845:SF1">
    <property type="entry name" value="BLR5969 PROTEIN"/>
    <property type="match status" value="1"/>
</dbReference>
<protein>
    <recommendedName>
        <fullName evidence="3">phosphoglycolate phosphatase</fullName>
        <ecNumber evidence="3">3.1.3.18</ecNumber>
    </recommendedName>
</protein>
<dbReference type="GO" id="GO:0046872">
    <property type="term" value="F:metal ion binding"/>
    <property type="evidence" value="ECO:0007669"/>
    <property type="project" value="UniProtKB-KW"/>
</dbReference>
<comment type="pathway">
    <text evidence="2">Organic acid metabolism; glycolate biosynthesis; glycolate from 2-phosphoglycolate: step 1/1.</text>
</comment>
<dbReference type="SUPFAM" id="SSF56784">
    <property type="entry name" value="HAD-like"/>
    <property type="match status" value="1"/>
</dbReference>
<name>A0A1T4MIC3_9HYPH</name>
<dbReference type="InterPro" id="IPR000873">
    <property type="entry name" value="AMP-dep_synth/lig_dom"/>
</dbReference>
<dbReference type="PANTHER" id="PTHR43845">
    <property type="entry name" value="BLR5969 PROTEIN"/>
    <property type="match status" value="1"/>
</dbReference>
<dbReference type="STRING" id="1365950.SAMN05428963_102132"/>
<evidence type="ECO:0000313" key="9">
    <source>
        <dbReference type="EMBL" id="SJZ66673.1"/>
    </source>
</evidence>
<feature type="domain" description="AMP-dependent synthetase/ligase" evidence="8">
    <location>
        <begin position="102"/>
        <end position="299"/>
    </location>
</feature>
<dbReference type="InterPro" id="IPR036412">
    <property type="entry name" value="HAD-like_sf"/>
</dbReference>
<evidence type="ECO:0000256" key="7">
    <source>
        <dbReference type="ARBA" id="ARBA00023277"/>
    </source>
</evidence>
<sequence length="718" mass="76048">MLDELDARVSSLTLDGWAAVRSSCVVPLSRAEFDASRLIALREALAFARAKSPFYGIRGDWPEDGLTSLADLSRWPFTNAGDLLRDDPPLAAVASRDISRLVTLPTSGTTGRPKRVPFTAEDLEATIDFFHHGMALFTRPGDRVLIAFPANRAGGVGDALGRAMTRLGAHPLTSETGLAAEALAARLRLERPDVVVGSPIQLLSAARVSVADGGPRIGVRAALASADAVPPVLADILAQSWGCELHAHWGMTEIGFGGAVDCHFHQGMHLRETDLLAEVVDPVSGAVLPPGREGEIVITTLRPRALPLVRYRTGDLGRLVDGRCPCGSTLQRLVLTGGRIGGEVKIGGDRPLTLSRLDGLLFANPRVSDFGAELEGGSPPTLRIRVATPASLRAPERCDEVRTALRNDPVVGEAVATGALHLDVSLLDRSLASHAAKRRLERTDAASGGHWPSAVLFDLDGTLIHSAPDVVAALNMALMNHGHGPLPFETVQPLIGGGAAALIDRVLAIKGAEPKAAERESLVADYLQAHRARDGRSTRLMDDALAVLRAIRSRGILTGIVTGKRRNDALSVLARLRLLQFMDVIIAGDDCAVGKPRPTPLLLACEVLRVDAATAIYVGDSEVDVAAARAASMTSVVVRGGSCARPLEALGATRIIGRLRDLENAMESIHREMSASAVGAPKATFAHGAPDRKRDIMELTVGLCPDIKPDAVKEEMKA</sequence>
<dbReference type="SFLD" id="SFLDG01129">
    <property type="entry name" value="C1.5:_HAD__Beta-PGM__Phosphata"/>
    <property type="match status" value="1"/>
</dbReference>
<dbReference type="Proteomes" id="UP000190135">
    <property type="component" value="Unassembled WGS sequence"/>
</dbReference>
<accession>A0A1T4MIC3</accession>
<dbReference type="SFLD" id="SFLDS00003">
    <property type="entry name" value="Haloacid_Dehalogenase"/>
    <property type="match status" value="1"/>
</dbReference>
<dbReference type="EMBL" id="FUXL01000002">
    <property type="protein sequence ID" value="SJZ66673.1"/>
    <property type="molecule type" value="Genomic_DNA"/>
</dbReference>
<comment type="catalytic activity">
    <reaction evidence="1">
        <text>2-phosphoglycolate + H2O = glycolate + phosphate</text>
        <dbReference type="Rhea" id="RHEA:14369"/>
        <dbReference type="ChEBI" id="CHEBI:15377"/>
        <dbReference type="ChEBI" id="CHEBI:29805"/>
        <dbReference type="ChEBI" id="CHEBI:43474"/>
        <dbReference type="ChEBI" id="CHEBI:58033"/>
        <dbReference type="EC" id="3.1.3.18"/>
    </reaction>
</comment>
<evidence type="ECO:0000313" key="10">
    <source>
        <dbReference type="Proteomes" id="UP000190135"/>
    </source>
</evidence>
<dbReference type="InterPro" id="IPR042099">
    <property type="entry name" value="ANL_N_sf"/>
</dbReference>
<dbReference type="AlphaFoldDB" id="A0A1T4MIC3"/>
<dbReference type="InterPro" id="IPR041492">
    <property type="entry name" value="HAD_2"/>
</dbReference>
<dbReference type="OrthoDB" id="9793014at2"/>
<dbReference type="NCBIfam" id="TIGR01449">
    <property type="entry name" value="PGP_bact"/>
    <property type="match status" value="1"/>
</dbReference>
<dbReference type="Pfam" id="PF13419">
    <property type="entry name" value="HAD_2"/>
    <property type="match status" value="1"/>
</dbReference>
<gene>
    <name evidence="9" type="ORF">SAMN05428963_102132</name>
</gene>